<dbReference type="EMBL" id="JAHLQN010000001">
    <property type="protein sequence ID" value="MBU5625685.1"/>
    <property type="molecule type" value="Genomic_DNA"/>
</dbReference>
<comment type="caution">
    <text evidence="1">The sequence shown here is derived from an EMBL/GenBank/DDBJ whole genome shotgun (WGS) entry which is preliminary data.</text>
</comment>
<protein>
    <submittedName>
        <fullName evidence="1">Uncharacterized protein</fullName>
    </submittedName>
</protein>
<name>A0ABS6F6L4_9FIRM</name>
<dbReference type="RefSeq" id="WP_216557931.1">
    <property type="nucleotide sequence ID" value="NZ_JAHLQN010000001.1"/>
</dbReference>
<proteinExistence type="predicted"/>
<evidence type="ECO:0000313" key="2">
    <source>
        <dbReference type="Proteomes" id="UP000787672"/>
    </source>
</evidence>
<organism evidence="1 2">
    <name type="scientific">Dysosmobacter acutus</name>
    <dbReference type="NCBI Taxonomy" id="2841504"/>
    <lineage>
        <taxon>Bacteria</taxon>
        <taxon>Bacillati</taxon>
        <taxon>Bacillota</taxon>
        <taxon>Clostridia</taxon>
        <taxon>Eubacteriales</taxon>
        <taxon>Oscillospiraceae</taxon>
        <taxon>Dysosmobacter</taxon>
    </lineage>
</organism>
<dbReference type="Proteomes" id="UP000787672">
    <property type="component" value="Unassembled WGS sequence"/>
</dbReference>
<gene>
    <name evidence="1" type="ORF">KQI82_01885</name>
</gene>
<accession>A0ABS6F6L4</accession>
<sequence length="78" mass="8642">MDEKILQIIPAPDDMWIRVDGYGGIFHTRVIGLALVEHADGYRDVQLMDITTGDGCIDLSGSAKIVYSDTCPDDRKED</sequence>
<keyword evidence="2" id="KW-1185">Reference proteome</keyword>
<evidence type="ECO:0000313" key="1">
    <source>
        <dbReference type="EMBL" id="MBU5625685.1"/>
    </source>
</evidence>
<reference evidence="1 2" key="1">
    <citation type="submission" date="2021-06" db="EMBL/GenBank/DDBJ databases">
        <authorList>
            <person name="Sun Q."/>
            <person name="Li D."/>
        </authorList>
    </citation>
    <scope>NUCLEOTIDE SEQUENCE [LARGE SCALE GENOMIC DNA]</scope>
    <source>
        <strain evidence="1 2">MSJ-2</strain>
    </source>
</reference>